<reference evidence="2" key="1">
    <citation type="submission" date="2023-06" db="EMBL/GenBank/DDBJ databases">
        <title>Genome-scale phylogeny and comparative genomics of the fungal order Sordariales.</title>
        <authorList>
            <consortium name="Lawrence Berkeley National Laboratory"/>
            <person name="Hensen N."/>
            <person name="Bonometti L."/>
            <person name="Westerberg I."/>
            <person name="Brannstrom I.O."/>
            <person name="Guillou S."/>
            <person name="Cros-Aarteil S."/>
            <person name="Calhoun S."/>
            <person name="Haridas S."/>
            <person name="Kuo A."/>
            <person name="Mondo S."/>
            <person name="Pangilinan J."/>
            <person name="Riley R."/>
            <person name="Labutti K."/>
            <person name="Andreopoulos B."/>
            <person name="Lipzen A."/>
            <person name="Chen C."/>
            <person name="Yanf M."/>
            <person name="Daum C."/>
            <person name="Ng V."/>
            <person name="Clum A."/>
            <person name="Steindorff A."/>
            <person name="Ohm R."/>
            <person name="Martin F."/>
            <person name="Silar P."/>
            <person name="Natvig D."/>
            <person name="Lalanne C."/>
            <person name="Gautier V."/>
            <person name="Ament-Velasquez S.L."/>
            <person name="Kruys A."/>
            <person name="Hutchinson M.I."/>
            <person name="Powell A.J."/>
            <person name="Barry K."/>
            <person name="Miller A.N."/>
            <person name="Grigoriev I.V."/>
            <person name="Debuchy R."/>
            <person name="Gladieux P."/>
            <person name="Thoren M.H."/>
            <person name="Johannesson H."/>
        </authorList>
    </citation>
    <scope>NUCLEOTIDE SEQUENCE</scope>
    <source>
        <strain evidence="2">CBS 540.89</strain>
    </source>
</reference>
<keyword evidence="3" id="KW-1185">Reference proteome</keyword>
<feature type="domain" description="2EXR" evidence="1">
    <location>
        <begin position="5"/>
        <end position="113"/>
    </location>
</feature>
<dbReference type="AlphaFoldDB" id="A0AA40K3A5"/>
<sequence length="365" mass="42998">MAADFHFFPLLPWELREMIWKLAIRPALPGAHVFRVYNANDSEHNGPEHETSRDDYPWISKSRLAAPRCLPRGVDFDPAAQAAAPISWTLNNPSTYLIDSGLWAACKESLLVIENEFQNPARRQKVWSLSEVESFRKKRGRFTLPETATYTVSDNSRRRYLTVFPGQDLFILQPHDIAALNWDLIWDSFPSYRFLAGDWIRISWDECERHMALEYDPAWDKVAHNTRRGPAWDFIVDIVWNTALAGSFSLWFIDYRIKRSPRYQEPTKEQAKALGDKPPRAFYASDRRFVEVKEKQFGQWAGHDRMWDAGYEVPIEDLCFCCGAYEFVQRLRDELDNKWDYDENDWHGSFDFHWIEYGLLAYEYL</sequence>
<evidence type="ECO:0000259" key="1">
    <source>
        <dbReference type="Pfam" id="PF20150"/>
    </source>
</evidence>
<dbReference type="InterPro" id="IPR045518">
    <property type="entry name" value="2EXR"/>
</dbReference>
<gene>
    <name evidence="2" type="ORF">B0T21DRAFT_357689</name>
</gene>
<evidence type="ECO:0000313" key="2">
    <source>
        <dbReference type="EMBL" id="KAK0744359.1"/>
    </source>
</evidence>
<comment type="caution">
    <text evidence="2">The sequence shown here is derived from an EMBL/GenBank/DDBJ whole genome shotgun (WGS) entry which is preliminary data.</text>
</comment>
<organism evidence="2 3">
    <name type="scientific">Apiosordaria backusii</name>
    <dbReference type="NCBI Taxonomy" id="314023"/>
    <lineage>
        <taxon>Eukaryota</taxon>
        <taxon>Fungi</taxon>
        <taxon>Dikarya</taxon>
        <taxon>Ascomycota</taxon>
        <taxon>Pezizomycotina</taxon>
        <taxon>Sordariomycetes</taxon>
        <taxon>Sordariomycetidae</taxon>
        <taxon>Sordariales</taxon>
        <taxon>Lasiosphaeriaceae</taxon>
        <taxon>Apiosordaria</taxon>
    </lineage>
</organism>
<dbReference type="EMBL" id="JAUKTV010000002">
    <property type="protein sequence ID" value="KAK0744359.1"/>
    <property type="molecule type" value="Genomic_DNA"/>
</dbReference>
<dbReference type="Pfam" id="PF20150">
    <property type="entry name" value="2EXR"/>
    <property type="match status" value="1"/>
</dbReference>
<name>A0AA40K3A5_9PEZI</name>
<dbReference type="Proteomes" id="UP001172159">
    <property type="component" value="Unassembled WGS sequence"/>
</dbReference>
<proteinExistence type="predicted"/>
<evidence type="ECO:0000313" key="3">
    <source>
        <dbReference type="Proteomes" id="UP001172159"/>
    </source>
</evidence>
<accession>A0AA40K3A5</accession>
<protein>
    <recommendedName>
        <fullName evidence="1">2EXR domain-containing protein</fullName>
    </recommendedName>
</protein>